<evidence type="ECO:0000313" key="3">
    <source>
        <dbReference type="Proteomes" id="UP000179935"/>
    </source>
</evidence>
<evidence type="ECO:0000313" key="2">
    <source>
        <dbReference type="EMBL" id="OIJ95689.1"/>
    </source>
</evidence>
<evidence type="ECO:0000256" key="1">
    <source>
        <dbReference type="SAM" id="MobiDB-lite"/>
    </source>
</evidence>
<feature type="compositionally biased region" description="Low complexity" evidence="1">
    <location>
        <begin position="31"/>
        <end position="42"/>
    </location>
</feature>
<evidence type="ECO:0008006" key="4">
    <source>
        <dbReference type="Google" id="ProtNLM"/>
    </source>
</evidence>
<reference evidence="2 3" key="1">
    <citation type="submission" date="2016-10" db="EMBL/GenBank/DDBJ databases">
        <title>Genome sequence of Streptomyces sp. MUSC 93.</title>
        <authorList>
            <person name="Lee L.-H."/>
            <person name="Ser H.-L."/>
            <person name="Law J.W.-F."/>
        </authorList>
    </citation>
    <scope>NUCLEOTIDE SEQUENCE [LARGE SCALE GENOMIC DNA]</scope>
    <source>
        <strain evidence="2 3">MUSC 93</strain>
    </source>
</reference>
<proteinExistence type="predicted"/>
<comment type="caution">
    <text evidence="2">The sequence shown here is derived from an EMBL/GenBank/DDBJ whole genome shotgun (WGS) entry which is preliminary data.</text>
</comment>
<protein>
    <recommendedName>
        <fullName evidence="4">Peptidoglycan-binding protein</fullName>
    </recommendedName>
</protein>
<gene>
    <name evidence="2" type="ORF">BIV24_08520</name>
</gene>
<dbReference type="AlphaFoldDB" id="A0A1S2PPF4"/>
<keyword evidence="3" id="KW-1185">Reference proteome</keyword>
<feature type="region of interest" description="Disordered" evidence="1">
    <location>
        <begin position="25"/>
        <end position="46"/>
    </location>
</feature>
<organism evidence="2 3">
    <name type="scientific">Streptomyces colonosanans</name>
    <dbReference type="NCBI Taxonomy" id="1428652"/>
    <lineage>
        <taxon>Bacteria</taxon>
        <taxon>Bacillati</taxon>
        <taxon>Actinomycetota</taxon>
        <taxon>Actinomycetes</taxon>
        <taxon>Kitasatosporales</taxon>
        <taxon>Streptomycetaceae</taxon>
        <taxon>Streptomyces</taxon>
    </lineage>
</organism>
<sequence>MRRVSVVAAVLAVATGGIYGATALSDHGKRQQPGPAAAPSAQTTKVKRADLADSRTLSGVLGFGGHVTVKGTGKGVISRLPASGSVVSRGKPLYWIDDEPVTSFFGDTPFFRPLDKAGTNGRDVTVLVENLQALGYDIGPRPRQVPETPAGGGTDSGMGSEANNGTTSAGAGGVGTELTTGVLEALKRWQHDTGRKTTGTLDPDRTVVLSGPLRVDAVTAQLGDPATEDVLTLTSQEKTVTVKVDASSADSIHKGDKVTITLPDTKDVPGNVMSVSTTVQGSNDSDAGDGVDTTPTLQVKVRPTHSADIAKIDAASVQVVFTAATRKDVLVVPVGALLALSEGGYALQRPGGKLVGVETGLFAKGLVEVSGAGVEEGDVVVTAS</sequence>
<dbReference type="EMBL" id="MLYP01000022">
    <property type="protein sequence ID" value="OIJ95689.1"/>
    <property type="molecule type" value="Genomic_DNA"/>
</dbReference>
<dbReference type="STRING" id="1428652.BIV24_08520"/>
<name>A0A1S2PPF4_9ACTN</name>
<dbReference type="Proteomes" id="UP000179935">
    <property type="component" value="Unassembled WGS sequence"/>
</dbReference>
<accession>A0A1S2PPF4</accession>
<feature type="region of interest" description="Disordered" evidence="1">
    <location>
        <begin position="138"/>
        <end position="175"/>
    </location>
</feature>